<evidence type="ECO:0008006" key="3">
    <source>
        <dbReference type="Google" id="ProtNLM"/>
    </source>
</evidence>
<evidence type="ECO:0000313" key="1">
    <source>
        <dbReference type="EMBL" id="GGL10512.1"/>
    </source>
</evidence>
<dbReference type="PROSITE" id="PS51257">
    <property type="entry name" value="PROKAR_LIPOPROTEIN"/>
    <property type="match status" value="1"/>
</dbReference>
<keyword evidence="2" id="KW-1185">Reference proteome</keyword>
<proteinExistence type="predicted"/>
<dbReference type="AlphaFoldDB" id="A0A917VRG6"/>
<dbReference type="EMBL" id="BMMH01000004">
    <property type="protein sequence ID" value="GGL10512.1"/>
    <property type="molecule type" value="Genomic_DNA"/>
</dbReference>
<evidence type="ECO:0000313" key="2">
    <source>
        <dbReference type="Proteomes" id="UP000638263"/>
    </source>
</evidence>
<dbReference type="RefSeq" id="WP_058854271.1">
    <property type="nucleotide sequence ID" value="NZ_BMMH01000004.1"/>
</dbReference>
<gene>
    <name evidence="1" type="ORF">GCM10011588_26130</name>
</gene>
<name>A0A917VRG6_9NOCA</name>
<sequence>MRSDTARWSIPIIAFVLTLPLLTSCAIDKGSALAANFEKDWGGTADVEKVDTNGYNILPFNGTATGVLILADGTPPDRVAERASELREYVAQNNSVTGRITAAGITFTVDADETRTHEIVALWRSLTADERVVEGDIGSSTSKIGYRWKAKVTVVDSADAMVVFDDLVGDGGRYQPLSDVTSVEVATRSDAHPGLRVQSDTNGVLPTEAIAAYEAVAAEYPIAGATLQSTSVRIVVARTADQDDALELARTAAPGLDPAAVSVTGKGGA</sequence>
<comment type="caution">
    <text evidence="1">The sequence shown here is derived from an EMBL/GenBank/DDBJ whole genome shotgun (WGS) entry which is preliminary data.</text>
</comment>
<dbReference type="Proteomes" id="UP000638263">
    <property type="component" value="Unassembled WGS sequence"/>
</dbReference>
<protein>
    <recommendedName>
        <fullName evidence="3">Lipoprotein</fullName>
    </recommendedName>
</protein>
<reference evidence="1" key="1">
    <citation type="journal article" date="2014" name="Int. J. Syst. Evol. Microbiol.">
        <title>Complete genome sequence of Corynebacterium casei LMG S-19264T (=DSM 44701T), isolated from a smear-ripened cheese.</title>
        <authorList>
            <consortium name="US DOE Joint Genome Institute (JGI-PGF)"/>
            <person name="Walter F."/>
            <person name="Albersmeier A."/>
            <person name="Kalinowski J."/>
            <person name="Ruckert C."/>
        </authorList>
    </citation>
    <scope>NUCLEOTIDE SEQUENCE</scope>
    <source>
        <strain evidence="1">CGMCC 4.3508</strain>
    </source>
</reference>
<organism evidence="1 2">
    <name type="scientific">Nocardia jinanensis</name>
    <dbReference type="NCBI Taxonomy" id="382504"/>
    <lineage>
        <taxon>Bacteria</taxon>
        <taxon>Bacillati</taxon>
        <taxon>Actinomycetota</taxon>
        <taxon>Actinomycetes</taxon>
        <taxon>Mycobacteriales</taxon>
        <taxon>Nocardiaceae</taxon>
        <taxon>Nocardia</taxon>
    </lineage>
</organism>
<reference evidence="1" key="2">
    <citation type="submission" date="2020-09" db="EMBL/GenBank/DDBJ databases">
        <authorList>
            <person name="Sun Q."/>
            <person name="Zhou Y."/>
        </authorList>
    </citation>
    <scope>NUCLEOTIDE SEQUENCE</scope>
    <source>
        <strain evidence="1">CGMCC 4.3508</strain>
    </source>
</reference>
<accession>A0A917VRG6</accession>